<evidence type="ECO:0000256" key="2">
    <source>
        <dbReference type="ARBA" id="ARBA00022714"/>
    </source>
</evidence>
<dbReference type="InterPro" id="IPR017938">
    <property type="entry name" value="Riboflavin_synthase-like_b-brl"/>
</dbReference>
<evidence type="ECO:0000259" key="6">
    <source>
        <dbReference type="PROSITE" id="PS51384"/>
    </source>
</evidence>
<sequence>MRCLFIYTHIPYPYPPDERDKEFISFIIIIIKKEKVANGSIESLTLERYDSGKMHSYHRGQYTTLRVKKGDHFHNRHYSLIQSFDGKTYWIAIKQDNDRELKGIVSNEIISNYKEGNSILAMLPADTFVLVENAKHHLFIADGIGITVLSSLIQELYKQGKSNSAKLIHCVPSESQATFANHYQIEDYLTQFGHLSSHIHIEAFRLSLSLIKNAVKDQETTKSL</sequence>
<evidence type="ECO:0000313" key="11">
    <source>
        <dbReference type="Proteomes" id="UP000663889"/>
    </source>
</evidence>
<reference evidence="8" key="1">
    <citation type="submission" date="2021-02" db="EMBL/GenBank/DDBJ databases">
        <authorList>
            <person name="Nowell W R."/>
        </authorList>
    </citation>
    <scope>NUCLEOTIDE SEQUENCE</scope>
</reference>
<dbReference type="Gene3D" id="2.40.30.10">
    <property type="entry name" value="Translation factors"/>
    <property type="match status" value="1"/>
</dbReference>
<dbReference type="Gene3D" id="3.40.50.80">
    <property type="entry name" value="Nucleotide-binding domain of ferredoxin-NADP reductase (FNR) module"/>
    <property type="match status" value="1"/>
</dbReference>
<evidence type="ECO:0000256" key="3">
    <source>
        <dbReference type="ARBA" id="ARBA00022723"/>
    </source>
</evidence>
<comment type="caution">
    <text evidence="8">The sequence shown here is derived from an EMBL/GenBank/DDBJ whole genome shotgun (WGS) entry which is preliminary data.</text>
</comment>
<dbReference type="GO" id="GO:0051537">
    <property type="term" value="F:2 iron, 2 sulfur cluster binding"/>
    <property type="evidence" value="ECO:0007669"/>
    <property type="project" value="UniProtKB-KW"/>
</dbReference>
<proteinExistence type="predicted"/>
<dbReference type="Proteomes" id="UP000663823">
    <property type="component" value="Unassembled WGS sequence"/>
</dbReference>
<keyword evidence="2" id="KW-0001">2Fe-2S</keyword>
<dbReference type="EMBL" id="CAJOBE010004302">
    <property type="protein sequence ID" value="CAF3925518.1"/>
    <property type="molecule type" value="Genomic_DNA"/>
</dbReference>
<keyword evidence="4" id="KW-0408">Iron</keyword>
<feature type="domain" description="FAD-binding FR-type" evidence="6">
    <location>
        <begin position="21"/>
        <end position="131"/>
    </location>
</feature>
<dbReference type="PANTHER" id="PTHR47354:SF1">
    <property type="entry name" value="CARNITINE MONOOXYGENASE REDUCTASE SUBUNIT"/>
    <property type="match status" value="1"/>
</dbReference>
<dbReference type="Proteomes" id="UP000663882">
    <property type="component" value="Unassembled WGS sequence"/>
</dbReference>
<evidence type="ECO:0000313" key="7">
    <source>
        <dbReference type="EMBL" id="CAF1293374.1"/>
    </source>
</evidence>
<dbReference type="OrthoDB" id="436496at2759"/>
<evidence type="ECO:0000256" key="5">
    <source>
        <dbReference type="ARBA" id="ARBA00023014"/>
    </source>
</evidence>
<accession>A0A815GFA2</accession>
<dbReference type="SUPFAM" id="SSF63380">
    <property type="entry name" value="Riboflavin synthase domain-like"/>
    <property type="match status" value="1"/>
</dbReference>
<dbReference type="Proteomes" id="UP000663889">
    <property type="component" value="Unassembled WGS sequence"/>
</dbReference>
<dbReference type="PANTHER" id="PTHR47354">
    <property type="entry name" value="NADH OXIDOREDUCTASE HCR"/>
    <property type="match status" value="1"/>
</dbReference>
<evidence type="ECO:0000313" key="9">
    <source>
        <dbReference type="EMBL" id="CAF3768277.1"/>
    </source>
</evidence>
<evidence type="ECO:0000256" key="4">
    <source>
        <dbReference type="ARBA" id="ARBA00023004"/>
    </source>
</evidence>
<dbReference type="InterPro" id="IPR017927">
    <property type="entry name" value="FAD-bd_FR_type"/>
</dbReference>
<keyword evidence="3" id="KW-0479">Metal-binding</keyword>
<dbReference type="EMBL" id="CAJNOO010002737">
    <property type="protein sequence ID" value="CAF1293374.1"/>
    <property type="molecule type" value="Genomic_DNA"/>
</dbReference>
<evidence type="ECO:0000256" key="1">
    <source>
        <dbReference type="ARBA" id="ARBA00022630"/>
    </source>
</evidence>
<evidence type="ECO:0000313" key="10">
    <source>
        <dbReference type="EMBL" id="CAF3925518.1"/>
    </source>
</evidence>
<name>A0A815GFA2_9BILA</name>
<dbReference type="EMBL" id="CAJOAX010002067">
    <property type="protein sequence ID" value="CAF3768277.1"/>
    <property type="molecule type" value="Genomic_DNA"/>
</dbReference>
<dbReference type="Proteomes" id="UP000663874">
    <property type="component" value="Unassembled WGS sequence"/>
</dbReference>
<dbReference type="SUPFAM" id="SSF52343">
    <property type="entry name" value="Ferredoxin reductase-like, C-terminal NADP-linked domain"/>
    <property type="match status" value="1"/>
</dbReference>
<dbReference type="InterPro" id="IPR050415">
    <property type="entry name" value="MRET"/>
</dbReference>
<keyword evidence="1" id="KW-0285">Flavoprotein</keyword>
<protein>
    <recommendedName>
        <fullName evidence="6">FAD-binding FR-type domain-containing protein</fullName>
    </recommendedName>
</protein>
<dbReference type="InterPro" id="IPR039261">
    <property type="entry name" value="FNR_nucleotide-bd"/>
</dbReference>
<dbReference type="AlphaFoldDB" id="A0A815GFA2"/>
<dbReference type="EMBL" id="CAJNOU010002652">
    <property type="protein sequence ID" value="CAF1338857.1"/>
    <property type="molecule type" value="Genomic_DNA"/>
</dbReference>
<evidence type="ECO:0000313" key="8">
    <source>
        <dbReference type="EMBL" id="CAF1338857.1"/>
    </source>
</evidence>
<dbReference type="GO" id="GO:0046872">
    <property type="term" value="F:metal ion binding"/>
    <property type="evidence" value="ECO:0007669"/>
    <property type="project" value="UniProtKB-KW"/>
</dbReference>
<gene>
    <name evidence="10" type="ORF">FNK824_LOCUS21856</name>
    <name evidence="9" type="ORF">OTI717_LOCUS16510</name>
    <name evidence="7" type="ORF">RFH988_LOCUS29340</name>
    <name evidence="8" type="ORF">SEV965_LOCUS28235</name>
</gene>
<keyword evidence="5" id="KW-0411">Iron-sulfur</keyword>
<dbReference type="PROSITE" id="PS51384">
    <property type="entry name" value="FAD_FR"/>
    <property type="match status" value="1"/>
</dbReference>
<dbReference type="GO" id="GO:0016491">
    <property type="term" value="F:oxidoreductase activity"/>
    <property type="evidence" value="ECO:0007669"/>
    <property type="project" value="InterPro"/>
</dbReference>
<organism evidence="8 11">
    <name type="scientific">Rotaria sordida</name>
    <dbReference type="NCBI Taxonomy" id="392033"/>
    <lineage>
        <taxon>Eukaryota</taxon>
        <taxon>Metazoa</taxon>
        <taxon>Spiralia</taxon>
        <taxon>Gnathifera</taxon>
        <taxon>Rotifera</taxon>
        <taxon>Eurotatoria</taxon>
        <taxon>Bdelloidea</taxon>
        <taxon>Philodinida</taxon>
        <taxon>Philodinidae</taxon>
        <taxon>Rotaria</taxon>
    </lineage>
</organism>